<feature type="domain" description="PAC" evidence="2">
    <location>
        <begin position="197"/>
        <end position="249"/>
    </location>
</feature>
<name>X1VKL4_9ZZZZ</name>
<proteinExistence type="predicted"/>
<evidence type="ECO:0000259" key="1">
    <source>
        <dbReference type="PROSITE" id="PS50112"/>
    </source>
</evidence>
<accession>X1VKL4</accession>
<dbReference type="Gene3D" id="3.30.450.20">
    <property type="entry name" value="PAS domain"/>
    <property type="match status" value="2"/>
</dbReference>
<dbReference type="AlphaFoldDB" id="X1VKL4"/>
<dbReference type="PROSITE" id="PS50113">
    <property type="entry name" value="PAC"/>
    <property type="match status" value="2"/>
</dbReference>
<dbReference type="SMART" id="SM00086">
    <property type="entry name" value="PAC"/>
    <property type="match status" value="2"/>
</dbReference>
<dbReference type="EMBL" id="BARW01026289">
    <property type="protein sequence ID" value="GAJ16146.1"/>
    <property type="molecule type" value="Genomic_DNA"/>
</dbReference>
<dbReference type="PROSITE" id="PS50112">
    <property type="entry name" value="PAS"/>
    <property type="match status" value="2"/>
</dbReference>
<dbReference type="SMART" id="SM00091">
    <property type="entry name" value="PAS"/>
    <property type="match status" value="2"/>
</dbReference>
<feature type="non-terminal residue" evidence="3">
    <location>
        <position position="1"/>
    </location>
</feature>
<comment type="caution">
    <text evidence="3">The sequence shown here is derived from an EMBL/GenBank/DDBJ whole genome shotgun (WGS) entry which is preliminary data.</text>
</comment>
<protein>
    <recommendedName>
        <fullName evidence="4">PAS domain-containing protein</fullName>
    </recommendedName>
</protein>
<evidence type="ECO:0000259" key="2">
    <source>
        <dbReference type="PROSITE" id="PS50113"/>
    </source>
</evidence>
<dbReference type="SUPFAM" id="SSF55785">
    <property type="entry name" value="PYP-like sensor domain (PAS domain)"/>
    <property type="match status" value="2"/>
</dbReference>
<dbReference type="InterPro" id="IPR052155">
    <property type="entry name" value="Biofilm_reg_signaling"/>
</dbReference>
<dbReference type="PANTHER" id="PTHR44757:SF2">
    <property type="entry name" value="BIOFILM ARCHITECTURE MAINTENANCE PROTEIN MBAA"/>
    <property type="match status" value="1"/>
</dbReference>
<dbReference type="PANTHER" id="PTHR44757">
    <property type="entry name" value="DIGUANYLATE CYCLASE DGCP"/>
    <property type="match status" value="1"/>
</dbReference>
<dbReference type="InterPro" id="IPR035965">
    <property type="entry name" value="PAS-like_dom_sf"/>
</dbReference>
<feature type="non-terminal residue" evidence="3">
    <location>
        <position position="259"/>
    </location>
</feature>
<evidence type="ECO:0008006" key="4">
    <source>
        <dbReference type="Google" id="ProtNLM"/>
    </source>
</evidence>
<gene>
    <name evidence="3" type="ORF">S12H4_42905</name>
</gene>
<dbReference type="InterPro" id="IPR001610">
    <property type="entry name" value="PAC"/>
</dbReference>
<dbReference type="CDD" id="cd00130">
    <property type="entry name" value="PAS"/>
    <property type="match status" value="2"/>
</dbReference>
<organism evidence="3">
    <name type="scientific">marine sediment metagenome</name>
    <dbReference type="NCBI Taxonomy" id="412755"/>
    <lineage>
        <taxon>unclassified sequences</taxon>
        <taxon>metagenomes</taxon>
        <taxon>ecological metagenomes</taxon>
    </lineage>
</organism>
<dbReference type="NCBIfam" id="TIGR00229">
    <property type="entry name" value="sensory_box"/>
    <property type="match status" value="1"/>
</dbReference>
<feature type="domain" description="PAC" evidence="2">
    <location>
        <begin position="61"/>
        <end position="112"/>
    </location>
</feature>
<dbReference type="Pfam" id="PF13426">
    <property type="entry name" value="PAS_9"/>
    <property type="match status" value="2"/>
</dbReference>
<dbReference type="InterPro" id="IPR000700">
    <property type="entry name" value="PAS-assoc_C"/>
</dbReference>
<feature type="domain" description="PAS" evidence="1">
    <location>
        <begin position="1"/>
        <end position="57"/>
    </location>
</feature>
<sequence>AMWVQDMKGNIVDANKACEKLTGFTRQKFLGKNVNVLLTGEFLNLAREVHRKLLDGKEIAKPYEQRMVMKDGTVRTMRMATGLVTIDGEPIGFQHIARDITEEKSLGKMLSKITDGFPIPLFMINKQHKVTYWNAAIETLSGISGREMVGTDGQWRTFYTEKRPAMADLIVDGVSADEIEACYQGKCKKSRLLDGAYEAEDFFPSLGECGKWIHFTASPIKDEGGEIIAAIETLQDITEEKRLQENMHFYVQLITRHRR</sequence>
<reference evidence="3" key="1">
    <citation type="journal article" date="2014" name="Front. Microbiol.">
        <title>High frequency of phylogenetically diverse reductive dehalogenase-homologous genes in deep subseafloor sedimentary metagenomes.</title>
        <authorList>
            <person name="Kawai M."/>
            <person name="Futagami T."/>
            <person name="Toyoda A."/>
            <person name="Takaki Y."/>
            <person name="Nishi S."/>
            <person name="Hori S."/>
            <person name="Arai W."/>
            <person name="Tsubouchi T."/>
            <person name="Morono Y."/>
            <person name="Uchiyama I."/>
            <person name="Ito T."/>
            <person name="Fujiyama A."/>
            <person name="Inagaki F."/>
            <person name="Takami H."/>
        </authorList>
    </citation>
    <scope>NUCLEOTIDE SEQUENCE</scope>
    <source>
        <strain evidence="3">Expedition CK06-06</strain>
    </source>
</reference>
<evidence type="ECO:0000313" key="3">
    <source>
        <dbReference type="EMBL" id="GAJ16146.1"/>
    </source>
</evidence>
<dbReference type="InterPro" id="IPR000014">
    <property type="entry name" value="PAS"/>
</dbReference>
<feature type="domain" description="PAS" evidence="1">
    <location>
        <begin position="106"/>
        <end position="177"/>
    </location>
</feature>